<dbReference type="EMBL" id="CAJOBZ010000006">
    <property type="protein sequence ID" value="CAF4808903.1"/>
    <property type="molecule type" value="Genomic_DNA"/>
</dbReference>
<dbReference type="Proteomes" id="UP000663880">
    <property type="component" value="Unassembled WGS sequence"/>
</dbReference>
<sequence>MEHAPCHLKTCECTTPALFLLHINDMLQLSNIQSTGDTLHTGCGDICRTVVDQYQNKLVSEVLISGVSNWGRLNILCLCYYSSLRRHPR</sequence>
<accession>A0A821PJP1</accession>
<name>A0A821PJP1_9NEOP</name>
<dbReference type="AlphaFoldDB" id="A0A821PJP1"/>
<evidence type="ECO:0000313" key="2">
    <source>
        <dbReference type="Proteomes" id="UP000663880"/>
    </source>
</evidence>
<gene>
    <name evidence="1" type="ORF">PMACD_LOCUS3918</name>
</gene>
<dbReference type="OrthoDB" id="7480422at2759"/>
<proteinExistence type="predicted"/>
<evidence type="ECO:0000313" key="1">
    <source>
        <dbReference type="EMBL" id="CAF4808903.1"/>
    </source>
</evidence>
<comment type="caution">
    <text evidence="1">The sequence shown here is derived from an EMBL/GenBank/DDBJ whole genome shotgun (WGS) entry which is preliminary data.</text>
</comment>
<organism evidence="1 2">
    <name type="scientific">Pieris macdunnoughi</name>
    <dbReference type="NCBI Taxonomy" id="345717"/>
    <lineage>
        <taxon>Eukaryota</taxon>
        <taxon>Metazoa</taxon>
        <taxon>Ecdysozoa</taxon>
        <taxon>Arthropoda</taxon>
        <taxon>Hexapoda</taxon>
        <taxon>Insecta</taxon>
        <taxon>Pterygota</taxon>
        <taxon>Neoptera</taxon>
        <taxon>Endopterygota</taxon>
        <taxon>Lepidoptera</taxon>
        <taxon>Glossata</taxon>
        <taxon>Ditrysia</taxon>
        <taxon>Papilionoidea</taxon>
        <taxon>Pieridae</taxon>
        <taxon>Pierinae</taxon>
        <taxon>Pieris</taxon>
    </lineage>
</organism>
<protein>
    <submittedName>
        <fullName evidence="1">Uncharacterized protein</fullName>
    </submittedName>
</protein>
<keyword evidence="2" id="KW-1185">Reference proteome</keyword>
<reference evidence="1" key="1">
    <citation type="submission" date="2021-02" db="EMBL/GenBank/DDBJ databases">
        <authorList>
            <person name="Steward A R."/>
        </authorList>
    </citation>
    <scope>NUCLEOTIDE SEQUENCE</scope>
</reference>